<keyword evidence="2 7" id="KW-0812">Transmembrane</keyword>
<dbReference type="SMART" id="SM00382">
    <property type="entry name" value="AAA"/>
    <property type="match status" value="1"/>
</dbReference>
<evidence type="ECO:0000256" key="4">
    <source>
        <dbReference type="ARBA" id="ARBA00022840"/>
    </source>
</evidence>
<evidence type="ECO:0000256" key="7">
    <source>
        <dbReference type="SAM" id="Phobius"/>
    </source>
</evidence>
<evidence type="ECO:0000256" key="3">
    <source>
        <dbReference type="ARBA" id="ARBA00022741"/>
    </source>
</evidence>
<dbReference type="Pfam" id="PF00005">
    <property type="entry name" value="ABC_tran"/>
    <property type="match status" value="1"/>
</dbReference>
<dbReference type="EMBL" id="JBBYXI010000002">
    <property type="protein sequence ID" value="MEN3930502.1"/>
    <property type="molecule type" value="Genomic_DNA"/>
</dbReference>
<feature type="transmembrane region" description="Helical" evidence="7">
    <location>
        <begin position="348"/>
        <end position="367"/>
    </location>
</feature>
<dbReference type="RefSeq" id="WP_346336508.1">
    <property type="nucleotide sequence ID" value="NZ_JBBYXI010000002.1"/>
</dbReference>
<feature type="transmembrane region" description="Helical" evidence="7">
    <location>
        <begin position="269"/>
        <end position="287"/>
    </location>
</feature>
<evidence type="ECO:0000313" key="10">
    <source>
        <dbReference type="EMBL" id="MEN3930502.1"/>
    </source>
</evidence>
<sequence length="671" mass="75337">MSTFSESIVTAVAHVQGAAAPWRWQRILAASADDREAVTSLMRSEFRLDLIRVGKHVSLEPGETCVVEVEEGKWEAVVALEDGSFQSLVTDANVTRKDALLCYHLTPVKDVTGLSTEVFLPRNGEERRIVRKILLATLAINLMVVVMPLYMNALYDRVLPAKASASLWALSLGVVFAIIGEFLVRGERRKLFSRLADIIHARVEPTVLRQVLGIPASRLTNWGMKQYQALQDWQKLRSCYWLFANSNIIDIPFVILYLLAILILSGWLVLVPIAGLGVYAFIVWRFWRTEAGREDRRFPVMPVISPSEINVARTLARTDLLHDRLMYGSETVLRAEDSRFTRQSSRQTLLTAIISSQTVVIVVAAFYLSINGLMNPAALFAVILLASRLAQPFMSLSMLVGSLQEAVLSYHRFDDLLVKNAAAIQVDGIDQENKIAALSSRIPLWDIHKGNFRYDDDRAILENLTLAIARGEKVALVGNAGSGKSTIMRLLAGTINLDTGSIRFSGLNMPKGQSVVAEKVHYLWQGDTLLADTAYEYLCLDVSRTRQQCEQVLEKLGLIDNRQVGSIDLDRFWNQSGRAPTPEQRQMLAIARLTLTDRNIFLLDEPTEHLNQRHEMLLVNTLKEKLNTESSMVLSTDRFELLKLVDRVIHIERGNIIFDGPRDAFLKRVSS</sequence>
<comment type="subcellular location">
    <subcellularLocation>
        <location evidence="1">Cell membrane</location>
        <topology evidence="1">Multi-pass membrane protein</topology>
    </subcellularLocation>
</comment>
<protein>
    <submittedName>
        <fullName evidence="10">ATP-binding cassette domain-containing protein</fullName>
    </submittedName>
</protein>
<dbReference type="Gene3D" id="1.20.1560.10">
    <property type="entry name" value="ABC transporter type 1, transmembrane domain"/>
    <property type="match status" value="1"/>
</dbReference>
<dbReference type="InterPro" id="IPR036640">
    <property type="entry name" value="ABC1_TM_sf"/>
</dbReference>
<feature type="transmembrane region" description="Helical" evidence="7">
    <location>
        <begin position="133"/>
        <end position="153"/>
    </location>
</feature>
<feature type="domain" description="ABC transporter" evidence="8">
    <location>
        <begin position="442"/>
        <end position="671"/>
    </location>
</feature>
<dbReference type="PROSITE" id="PS50893">
    <property type="entry name" value="ABC_TRANSPORTER_2"/>
    <property type="match status" value="1"/>
</dbReference>
<reference evidence="10 11" key="1">
    <citation type="submission" date="2024-04" db="EMBL/GenBank/DDBJ databases">
        <title>A novel species isolated from cricket.</title>
        <authorList>
            <person name="Wang H.-C."/>
        </authorList>
    </citation>
    <scope>NUCLEOTIDE SEQUENCE [LARGE SCALE GENOMIC DNA]</scope>
    <source>
        <strain evidence="10 11">WL0021</strain>
    </source>
</reference>
<feature type="transmembrane region" description="Helical" evidence="7">
    <location>
        <begin position="240"/>
        <end position="263"/>
    </location>
</feature>
<accession>A0ABV0BL16</accession>
<keyword evidence="5 7" id="KW-1133">Transmembrane helix</keyword>
<keyword evidence="11" id="KW-1185">Reference proteome</keyword>
<proteinExistence type="predicted"/>
<gene>
    <name evidence="10" type="ORF">WJT86_05410</name>
</gene>
<evidence type="ECO:0000256" key="1">
    <source>
        <dbReference type="ARBA" id="ARBA00004651"/>
    </source>
</evidence>
<dbReference type="PANTHER" id="PTHR24221">
    <property type="entry name" value="ATP-BINDING CASSETTE SUB-FAMILY B"/>
    <property type="match status" value="1"/>
</dbReference>
<dbReference type="InterPro" id="IPR039421">
    <property type="entry name" value="Type_1_exporter"/>
</dbReference>
<feature type="domain" description="ABC transmembrane type-1" evidence="9">
    <location>
        <begin position="133"/>
        <end position="405"/>
    </location>
</feature>
<dbReference type="PROSITE" id="PS50929">
    <property type="entry name" value="ABC_TM1F"/>
    <property type="match status" value="1"/>
</dbReference>
<feature type="transmembrane region" description="Helical" evidence="7">
    <location>
        <begin position="165"/>
        <end position="184"/>
    </location>
</feature>
<comment type="caution">
    <text evidence="10">The sequence shown here is derived from an EMBL/GenBank/DDBJ whole genome shotgun (WGS) entry which is preliminary data.</text>
</comment>
<dbReference type="InterPro" id="IPR027417">
    <property type="entry name" value="P-loop_NTPase"/>
</dbReference>
<dbReference type="Proteomes" id="UP001418637">
    <property type="component" value="Unassembled WGS sequence"/>
</dbReference>
<keyword evidence="6 7" id="KW-0472">Membrane</keyword>
<keyword evidence="4 10" id="KW-0067">ATP-binding</keyword>
<evidence type="ECO:0000256" key="6">
    <source>
        <dbReference type="ARBA" id="ARBA00023136"/>
    </source>
</evidence>
<dbReference type="InterPro" id="IPR003593">
    <property type="entry name" value="AAA+_ATPase"/>
</dbReference>
<dbReference type="SUPFAM" id="SSF90123">
    <property type="entry name" value="ABC transporter transmembrane region"/>
    <property type="match status" value="1"/>
</dbReference>
<dbReference type="InterPro" id="IPR003439">
    <property type="entry name" value="ABC_transporter-like_ATP-bd"/>
</dbReference>
<evidence type="ECO:0000256" key="2">
    <source>
        <dbReference type="ARBA" id="ARBA00022692"/>
    </source>
</evidence>
<dbReference type="SUPFAM" id="SSF52540">
    <property type="entry name" value="P-loop containing nucleoside triphosphate hydrolases"/>
    <property type="match status" value="1"/>
</dbReference>
<keyword evidence="3" id="KW-0547">Nucleotide-binding</keyword>
<organism evidence="10 11">
    <name type="scientific">Hohaiivirga grylli</name>
    <dbReference type="NCBI Taxonomy" id="3133970"/>
    <lineage>
        <taxon>Bacteria</taxon>
        <taxon>Pseudomonadati</taxon>
        <taxon>Pseudomonadota</taxon>
        <taxon>Alphaproteobacteria</taxon>
        <taxon>Hyphomicrobiales</taxon>
        <taxon>Methylobacteriaceae</taxon>
        <taxon>Hohaiivirga</taxon>
    </lineage>
</organism>
<evidence type="ECO:0000256" key="5">
    <source>
        <dbReference type="ARBA" id="ARBA00022989"/>
    </source>
</evidence>
<evidence type="ECO:0000259" key="9">
    <source>
        <dbReference type="PROSITE" id="PS50929"/>
    </source>
</evidence>
<name>A0ABV0BL16_9HYPH</name>
<dbReference type="PANTHER" id="PTHR24221:SF248">
    <property type="entry name" value="ABC TRANSPORTER TRANSMEMBRANE REGION"/>
    <property type="match status" value="1"/>
</dbReference>
<evidence type="ECO:0000259" key="8">
    <source>
        <dbReference type="PROSITE" id="PS50893"/>
    </source>
</evidence>
<dbReference type="InterPro" id="IPR011527">
    <property type="entry name" value="ABC1_TM_dom"/>
</dbReference>
<dbReference type="GO" id="GO:0005524">
    <property type="term" value="F:ATP binding"/>
    <property type="evidence" value="ECO:0007669"/>
    <property type="project" value="UniProtKB-KW"/>
</dbReference>
<dbReference type="Gene3D" id="3.40.50.300">
    <property type="entry name" value="P-loop containing nucleotide triphosphate hydrolases"/>
    <property type="match status" value="1"/>
</dbReference>
<evidence type="ECO:0000313" key="11">
    <source>
        <dbReference type="Proteomes" id="UP001418637"/>
    </source>
</evidence>